<evidence type="ECO:0000313" key="2">
    <source>
        <dbReference type="EMBL" id="MSU03457.1"/>
    </source>
</evidence>
<dbReference type="AlphaFoldDB" id="A0A6N7Y037"/>
<sequence>MNGKGKRKTEIQRIVESIEEYIEKQNKYDEYNATFDGRNSFSKIDKDATFMHMKEDHMRNSQLKPGYNMQIGVEGEYIVGVDISSERSDQLTFIPFLEKLNENLAEKYENVVADAGYESEENYVYLDNSEQNSFIKPQSYETMKKSSFKSNISKRENMEYNSEKDEYLCHNNKRLKFTHKIKRKSKSGYESEVKVYECESCDSCQYKSKCTKAKGNRQLQVSEKFIEMRNKSLSNITSKEGILLRMNRSIQVEGAFGVLKEDYGFRRFLTRGKKNVKTEFMLLCFGYDINKLHSKIQNNKCGVSFYMKDVA</sequence>
<evidence type="ECO:0000259" key="1">
    <source>
        <dbReference type="Pfam" id="PF13751"/>
    </source>
</evidence>
<dbReference type="PANTHER" id="PTHR33408:SF2">
    <property type="entry name" value="TRANSPOSASE DDE DOMAIN-CONTAINING PROTEIN"/>
    <property type="match status" value="1"/>
</dbReference>
<keyword evidence="3" id="KW-1185">Reference proteome</keyword>
<accession>A0A6N7Y037</accession>
<gene>
    <name evidence="2" type="ORF">FYJ83_18530</name>
</gene>
<protein>
    <submittedName>
        <fullName evidence="2">Transposase</fullName>
    </submittedName>
</protein>
<organism evidence="2 3">
    <name type="scientific">Tissierella pigra</name>
    <dbReference type="NCBI Taxonomy" id="2607614"/>
    <lineage>
        <taxon>Bacteria</taxon>
        <taxon>Bacillati</taxon>
        <taxon>Bacillota</taxon>
        <taxon>Tissierellia</taxon>
        <taxon>Tissierellales</taxon>
        <taxon>Tissierellaceae</taxon>
        <taxon>Tissierella</taxon>
    </lineage>
</organism>
<dbReference type="Pfam" id="PF13751">
    <property type="entry name" value="DDE_Tnp_1_6"/>
    <property type="match status" value="1"/>
</dbReference>
<dbReference type="EMBL" id="VUNQ01000076">
    <property type="protein sequence ID" value="MSU03457.1"/>
    <property type="molecule type" value="Genomic_DNA"/>
</dbReference>
<proteinExistence type="predicted"/>
<comment type="caution">
    <text evidence="2">The sequence shown here is derived from an EMBL/GenBank/DDBJ whole genome shotgun (WGS) entry which is preliminary data.</text>
</comment>
<name>A0A6N7Y037_9FIRM</name>
<evidence type="ECO:0000313" key="3">
    <source>
        <dbReference type="Proteomes" id="UP000469523"/>
    </source>
</evidence>
<dbReference type="Proteomes" id="UP000469523">
    <property type="component" value="Unassembled WGS sequence"/>
</dbReference>
<dbReference type="InterPro" id="IPR025668">
    <property type="entry name" value="Tnp_DDE_dom"/>
</dbReference>
<dbReference type="PANTHER" id="PTHR33408">
    <property type="entry name" value="TRANSPOSASE"/>
    <property type="match status" value="1"/>
</dbReference>
<feature type="domain" description="Transposase DDE" evidence="1">
    <location>
        <begin position="168"/>
        <end position="293"/>
    </location>
</feature>
<reference evidence="2 3" key="1">
    <citation type="submission" date="2019-09" db="EMBL/GenBank/DDBJ databases">
        <title>In-depth cultivation of the pig gut microbiome towards novel bacterial diversity and tailored functional studies.</title>
        <authorList>
            <person name="Wylensek D."/>
            <person name="Hitch T.C.A."/>
            <person name="Clavel T."/>
        </authorList>
    </citation>
    <scope>NUCLEOTIDE SEQUENCE [LARGE SCALE GENOMIC DNA]</scope>
    <source>
        <strain evidence="2 3">WCA3-693-APC-4?</strain>
    </source>
</reference>